<dbReference type="InterPro" id="IPR011008">
    <property type="entry name" value="Dimeric_a/b-barrel"/>
</dbReference>
<reference evidence="2 3" key="1">
    <citation type="submission" date="2018-03" db="EMBL/GenBank/DDBJ databases">
        <title>Genomic Encyclopedia of Archaeal and Bacterial Type Strains, Phase II (KMG-II): from individual species to whole genera.</title>
        <authorList>
            <person name="Goeker M."/>
        </authorList>
    </citation>
    <scope>NUCLEOTIDE SEQUENCE [LARGE SCALE GENOMIC DNA]</scope>
    <source>
        <strain evidence="2 3">DSM 44720</strain>
    </source>
</reference>
<organism evidence="2 3">
    <name type="scientific">Umezawaea tangerina</name>
    <dbReference type="NCBI Taxonomy" id="84725"/>
    <lineage>
        <taxon>Bacteria</taxon>
        <taxon>Bacillati</taxon>
        <taxon>Actinomycetota</taxon>
        <taxon>Actinomycetes</taxon>
        <taxon>Pseudonocardiales</taxon>
        <taxon>Pseudonocardiaceae</taxon>
        <taxon>Umezawaea</taxon>
    </lineage>
</organism>
<evidence type="ECO:0000313" key="3">
    <source>
        <dbReference type="Proteomes" id="UP000239494"/>
    </source>
</evidence>
<gene>
    <name evidence="2" type="ORF">CLV43_102628</name>
</gene>
<evidence type="ECO:0000313" key="2">
    <source>
        <dbReference type="EMBL" id="PRY45063.1"/>
    </source>
</evidence>
<protein>
    <submittedName>
        <fullName evidence="2">NIPSNAP protein</fullName>
    </submittedName>
</protein>
<dbReference type="InterPro" id="IPR012577">
    <property type="entry name" value="NIPSNAP"/>
</dbReference>
<name>A0A2T0THF0_9PSEU</name>
<dbReference type="Pfam" id="PF07978">
    <property type="entry name" value="NIPSNAP"/>
    <property type="match status" value="1"/>
</dbReference>
<comment type="caution">
    <text evidence="2">The sequence shown here is derived from an EMBL/GenBank/DDBJ whole genome shotgun (WGS) entry which is preliminary data.</text>
</comment>
<dbReference type="Proteomes" id="UP000239494">
    <property type="component" value="Unassembled WGS sequence"/>
</dbReference>
<keyword evidence="3" id="KW-1185">Reference proteome</keyword>
<accession>A0A2T0THF0</accession>
<dbReference type="AlphaFoldDB" id="A0A2T0THF0"/>
<dbReference type="EMBL" id="PVTF01000002">
    <property type="protein sequence ID" value="PRY45063.1"/>
    <property type="molecule type" value="Genomic_DNA"/>
</dbReference>
<evidence type="ECO:0000259" key="1">
    <source>
        <dbReference type="Pfam" id="PF07978"/>
    </source>
</evidence>
<feature type="domain" description="NIPSNAP" evidence="1">
    <location>
        <begin position="3"/>
        <end position="97"/>
    </location>
</feature>
<dbReference type="SUPFAM" id="SSF54909">
    <property type="entry name" value="Dimeric alpha+beta barrel"/>
    <property type="match status" value="1"/>
</dbReference>
<dbReference type="RefSeq" id="WP_106186609.1">
    <property type="nucleotide sequence ID" value="NZ_PVTF01000002.1"/>
</dbReference>
<dbReference type="Gene3D" id="3.30.70.100">
    <property type="match status" value="1"/>
</dbReference>
<proteinExistence type="predicted"/>
<sequence>MFYEIRRYQTSPGRRDEWVRYMEDVVIPFQASAGMEVIASFVDADDPDGYVWIRRFADEEHFAEATAAVYESGRWKDEISPVVGELLIREKSVITRVVPTPASGLS</sequence>
<dbReference type="OrthoDB" id="9809695at2"/>